<feature type="domain" description="Shikimate dehydrogenase substrate binding N-terminal" evidence="1">
    <location>
        <begin position="6"/>
        <end position="87"/>
    </location>
</feature>
<dbReference type="CDD" id="cd01065">
    <property type="entry name" value="NAD_bind_Shikimate_DH"/>
    <property type="match status" value="1"/>
</dbReference>
<dbReference type="GO" id="GO:0004764">
    <property type="term" value="F:shikimate 3-dehydrogenase (NADP+) activity"/>
    <property type="evidence" value="ECO:0007669"/>
    <property type="project" value="InterPro"/>
</dbReference>
<dbReference type="SUPFAM" id="SSF53223">
    <property type="entry name" value="Aminoacid dehydrogenase-like, N-terminal domain"/>
    <property type="match status" value="1"/>
</dbReference>
<evidence type="ECO:0000259" key="1">
    <source>
        <dbReference type="Pfam" id="PF08501"/>
    </source>
</evidence>
<dbReference type="InterPro" id="IPR022893">
    <property type="entry name" value="Shikimate_DH_fam"/>
</dbReference>
<sequence>MIRAAVLGSPIAHSLSPALHMAAYKHLGITGEYTAIEVLPADLKDFIDSRDSSWTGFSLTMPLKESVMSIADVLDPLVVQVACANTLIRKDDSWSAYSTDVSGFRHSILNKGAATYKSVSIIGSGATARAAAAAVDETGRVIHVVHRNPDRCQAMKIAAPKSEIIFHPWESALPMADITINTTPSGAADVFVHTLSSKVHGIFFEALYKPWPTPLLAKWRSLGGESIDGLDLLVHQGIDQISLMTGIECDHQEFAQLLRKIGLAQLNI</sequence>
<accession>A0A6J6WAX2</accession>
<name>A0A6J6WAX2_9ZZZZ</name>
<reference evidence="2" key="1">
    <citation type="submission" date="2020-05" db="EMBL/GenBank/DDBJ databases">
        <authorList>
            <person name="Chiriac C."/>
            <person name="Salcher M."/>
            <person name="Ghai R."/>
            <person name="Kavagutti S V."/>
        </authorList>
    </citation>
    <scope>NUCLEOTIDE SEQUENCE</scope>
</reference>
<dbReference type="PANTHER" id="PTHR21089:SF1">
    <property type="entry name" value="BIFUNCTIONAL 3-DEHYDROQUINATE DEHYDRATASE_SHIKIMATE DEHYDROGENASE, CHLOROPLASTIC"/>
    <property type="match status" value="1"/>
</dbReference>
<dbReference type="InterPro" id="IPR013708">
    <property type="entry name" value="Shikimate_DH-bd_N"/>
</dbReference>
<organism evidence="2">
    <name type="scientific">freshwater metagenome</name>
    <dbReference type="NCBI Taxonomy" id="449393"/>
    <lineage>
        <taxon>unclassified sequences</taxon>
        <taxon>metagenomes</taxon>
        <taxon>ecological metagenomes</taxon>
    </lineage>
</organism>
<dbReference type="GO" id="GO:0009423">
    <property type="term" value="P:chorismate biosynthetic process"/>
    <property type="evidence" value="ECO:0007669"/>
    <property type="project" value="TreeGrafter"/>
</dbReference>
<proteinExistence type="predicted"/>
<dbReference type="Gene3D" id="3.40.50.10860">
    <property type="entry name" value="Leucine Dehydrogenase, chain A, domain 1"/>
    <property type="match status" value="1"/>
</dbReference>
<dbReference type="AlphaFoldDB" id="A0A6J6WAX2"/>
<dbReference type="Pfam" id="PF08501">
    <property type="entry name" value="Shikimate_dh_N"/>
    <property type="match status" value="1"/>
</dbReference>
<dbReference type="GO" id="GO:0050661">
    <property type="term" value="F:NADP binding"/>
    <property type="evidence" value="ECO:0007669"/>
    <property type="project" value="TreeGrafter"/>
</dbReference>
<dbReference type="PANTHER" id="PTHR21089">
    <property type="entry name" value="SHIKIMATE DEHYDROGENASE"/>
    <property type="match status" value="1"/>
</dbReference>
<dbReference type="Gene3D" id="3.40.50.720">
    <property type="entry name" value="NAD(P)-binding Rossmann-like Domain"/>
    <property type="match status" value="1"/>
</dbReference>
<dbReference type="InterPro" id="IPR036291">
    <property type="entry name" value="NAD(P)-bd_dom_sf"/>
</dbReference>
<protein>
    <submittedName>
        <fullName evidence="2">Unannotated protein</fullName>
    </submittedName>
</protein>
<dbReference type="GO" id="GO:0005829">
    <property type="term" value="C:cytosol"/>
    <property type="evidence" value="ECO:0007669"/>
    <property type="project" value="TreeGrafter"/>
</dbReference>
<dbReference type="GO" id="GO:0019632">
    <property type="term" value="P:shikimate metabolic process"/>
    <property type="evidence" value="ECO:0007669"/>
    <property type="project" value="TreeGrafter"/>
</dbReference>
<evidence type="ECO:0000313" key="2">
    <source>
        <dbReference type="EMBL" id="CAB4781510.1"/>
    </source>
</evidence>
<dbReference type="SUPFAM" id="SSF51735">
    <property type="entry name" value="NAD(P)-binding Rossmann-fold domains"/>
    <property type="match status" value="1"/>
</dbReference>
<dbReference type="InterPro" id="IPR046346">
    <property type="entry name" value="Aminoacid_DH-like_N_sf"/>
</dbReference>
<dbReference type="EMBL" id="CAEZZR010000130">
    <property type="protein sequence ID" value="CAB4781510.1"/>
    <property type="molecule type" value="Genomic_DNA"/>
</dbReference>
<gene>
    <name evidence="2" type="ORF">UFOPK2907_01194</name>
</gene>